<organism evidence="1 2">
    <name type="scientific">Senna tora</name>
    <dbReference type="NCBI Taxonomy" id="362788"/>
    <lineage>
        <taxon>Eukaryota</taxon>
        <taxon>Viridiplantae</taxon>
        <taxon>Streptophyta</taxon>
        <taxon>Embryophyta</taxon>
        <taxon>Tracheophyta</taxon>
        <taxon>Spermatophyta</taxon>
        <taxon>Magnoliopsida</taxon>
        <taxon>eudicotyledons</taxon>
        <taxon>Gunneridae</taxon>
        <taxon>Pentapetalae</taxon>
        <taxon>rosids</taxon>
        <taxon>fabids</taxon>
        <taxon>Fabales</taxon>
        <taxon>Fabaceae</taxon>
        <taxon>Caesalpinioideae</taxon>
        <taxon>Cassia clade</taxon>
        <taxon>Senna</taxon>
    </lineage>
</organism>
<evidence type="ECO:0000313" key="1">
    <source>
        <dbReference type="EMBL" id="KAF7812923.1"/>
    </source>
</evidence>
<evidence type="ECO:0000313" key="2">
    <source>
        <dbReference type="Proteomes" id="UP000634136"/>
    </source>
</evidence>
<comment type="caution">
    <text evidence="1">The sequence shown here is derived from an EMBL/GenBank/DDBJ whole genome shotgun (WGS) entry which is preliminary data.</text>
</comment>
<protein>
    <submittedName>
        <fullName evidence="1">Uncharacterized protein</fullName>
    </submittedName>
</protein>
<accession>A0A834T050</accession>
<dbReference type="Proteomes" id="UP000634136">
    <property type="component" value="Unassembled WGS sequence"/>
</dbReference>
<reference evidence="1" key="1">
    <citation type="submission" date="2020-09" db="EMBL/GenBank/DDBJ databases">
        <title>Genome-Enabled Discovery of Anthraquinone Biosynthesis in Senna tora.</title>
        <authorList>
            <person name="Kang S.-H."/>
            <person name="Pandey R.P."/>
            <person name="Lee C.-M."/>
            <person name="Sim J.-S."/>
            <person name="Jeong J.-T."/>
            <person name="Choi B.-S."/>
            <person name="Jung M."/>
            <person name="Ginzburg D."/>
            <person name="Zhao K."/>
            <person name="Won S.Y."/>
            <person name="Oh T.-J."/>
            <person name="Yu Y."/>
            <person name="Kim N.-H."/>
            <person name="Lee O.R."/>
            <person name="Lee T.-H."/>
            <person name="Bashyal P."/>
            <person name="Kim T.-S."/>
            <person name="Lee W.-H."/>
            <person name="Kawkins C."/>
            <person name="Kim C.-K."/>
            <person name="Kim J.S."/>
            <person name="Ahn B.O."/>
            <person name="Rhee S.Y."/>
            <person name="Sohng J.K."/>
        </authorList>
    </citation>
    <scope>NUCLEOTIDE SEQUENCE</scope>
    <source>
        <tissue evidence="1">Leaf</tissue>
    </source>
</reference>
<dbReference type="AlphaFoldDB" id="A0A834T050"/>
<keyword evidence="2" id="KW-1185">Reference proteome</keyword>
<dbReference type="EMBL" id="JAAIUW010000010">
    <property type="protein sequence ID" value="KAF7812923.1"/>
    <property type="molecule type" value="Genomic_DNA"/>
</dbReference>
<gene>
    <name evidence="1" type="ORF">G2W53_033899</name>
</gene>
<sequence>MLDDEGPYLFGTGLEGIPSVCSFRAEISEEMLFEERKVSSVVMSEINLSELSQEISYIVDRI</sequence>
<proteinExistence type="predicted"/>
<name>A0A834T050_9FABA</name>